<comment type="subcellular location">
    <subcellularLocation>
        <location evidence="5">Cell membrane</location>
        <topology evidence="5">Multi-pass membrane protein</topology>
    </subcellularLocation>
    <subcellularLocation>
        <location evidence="1">Membrane</location>
        <topology evidence="1">Multi-pass membrane protein</topology>
    </subcellularLocation>
</comment>
<dbReference type="OrthoDB" id="3214063at2"/>
<dbReference type="InterPro" id="IPR047817">
    <property type="entry name" value="ABC2_TM_bact-type"/>
</dbReference>
<keyword evidence="4 5" id="KW-0472">Membrane</keyword>
<reference evidence="9" key="1">
    <citation type="submission" date="2018-07" db="EMBL/GenBank/DDBJ databases">
        <authorList>
            <person name="Zhao J."/>
        </authorList>
    </citation>
    <scope>NUCLEOTIDE SEQUENCE [LARGE SCALE GENOMIC DNA]</scope>
    <source>
        <strain evidence="9">GSSD-12</strain>
    </source>
</reference>
<dbReference type="Pfam" id="PF01061">
    <property type="entry name" value="ABC2_membrane"/>
    <property type="match status" value="1"/>
</dbReference>
<dbReference type="EMBL" id="CP031194">
    <property type="protein sequence ID" value="AXG79119.1"/>
    <property type="molecule type" value="Genomic_DNA"/>
</dbReference>
<keyword evidence="3 5" id="KW-1133">Transmembrane helix</keyword>
<comment type="similarity">
    <text evidence="5">Belongs to the ABC-2 integral membrane protein family.</text>
</comment>
<dbReference type="AlphaFoldDB" id="A0A345HQZ5"/>
<feature type="transmembrane region" description="Helical" evidence="5">
    <location>
        <begin position="256"/>
        <end position="274"/>
    </location>
</feature>
<dbReference type="PROSITE" id="PS51012">
    <property type="entry name" value="ABC_TM2"/>
    <property type="match status" value="1"/>
</dbReference>
<feature type="transmembrane region" description="Helical" evidence="5">
    <location>
        <begin position="169"/>
        <end position="192"/>
    </location>
</feature>
<feature type="region of interest" description="Disordered" evidence="6">
    <location>
        <begin position="1"/>
        <end position="35"/>
    </location>
</feature>
<feature type="domain" description="ABC transmembrane type-2" evidence="7">
    <location>
        <begin position="54"/>
        <end position="277"/>
    </location>
</feature>
<name>A0A345HQZ5_9ACTN</name>
<evidence type="ECO:0000256" key="4">
    <source>
        <dbReference type="ARBA" id="ARBA00023136"/>
    </source>
</evidence>
<dbReference type="InterPro" id="IPR013525">
    <property type="entry name" value="ABC2_TM"/>
</dbReference>
<dbReference type="GO" id="GO:0140359">
    <property type="term" value="F:ABC-type transporter activity"/>
    <property type="evidence" value="ECO:0007669"/>
    <property type="project" value="InterPro"/>
</dbReference>
<evidence type="ECO:0000313" key="8">
    <source>
        <dbReference type="EMBL" id="AXG79119.1"/>
    </source>
</evidence>
<feature type="transmembrane region" description="Helical" evidence="5">
    <location>
        <begin position="133"/>
        <end position="160"/>
    </location>
</feature>
<gene>
    <name evidence="8" type="ORF">DVK44_17160</name>
</gene>
<dbReference type="PANTHER" id="PTHR43027:SF2">
    <property type="entry name" value="TRANSPORT PERMEASE PROTEIN"/>
    <property type="match status" value="1"/>
</dbReference>
<dbReference type="InterPro" id="IPR052902">
    <property type="entry name" value="ABC-2_transporter"/>
</dbReference>
<feature type="transmembrane region" description="Helical" evidence="5">
    <location>
        <begin position="204"/>
        <end position="223"/>
    </location>
</feature>
<protein>
    <recommendedName>
        <fullName evidence="5">Transport permease protein</fullName>
    </recommendedName>
</protein>
<keyword evidence="5" id="KW-1003">Cell membrane</keyword>
<feature type="compositionally biased region" description="Low complexity" evidence="6">
    <location>
        <begin position="1"/>
        <end position="10"/>
    </location>
</feature>
<evidence type="ECO:0000313" key="9">
    <source>
        <dbReference type="Proteomes" id="UP000253868"/>
    </source>
</evidence>
<keyword evidence="2 5" id="KW-0812">Transmembrane</keyword>
<dbReference type="GO" id="GO:0005886">
    <property type="term" value="C:plasma membrane"/>
    <property type="evidence" value="ECO:0007669"/>
    <property type="project" value="UniProtKB-SubCell"/>
</dbReference>
<evidence type="ECO:0000259" key="7">
    <source>
        <dbReference type="PROSITE" id="PS51012"/>
    </source>
</evidence>
<dbReference type="Proteomes" id="UP000253868">
    <property type="component" value="Chromosome"/>
</dbReference>
<proteinExistence type="inferred from homology"/>
<keyword evidence="9" id="KW-1185">Reference proteome</keyword>
<organism evidence="8 9">
    <name type="scientific">Streptomyces paludis</name>
    <dbReference type="NCBI Taxonomy" id="2282738"/>
    <lineage>
        <taxon>Bacteria</taxon>
        <taxon>Bacillati</taxon>
        <taxon>Actinomycetota</taxon>
        <taxon>Actinomycetes</taxon>
        <taxon>Kitasatosporales</taxon>
        <taxon>Streptomycetaceae</taxon>
        <taxon>Streptomyces</taxon>
    </lineage>
</organism>
<evidence type="ECO:0000256" key="6">
    <source>
        <dbReference type="SAM" id="MobiDB-lite"/>
    </source>
</evidence>
<evidence type="ECO:0000256" key="2">
    <source>
        <dbReference type="ARBA" id="ARBA00022692"/>
    </source>
</evidence>
<evidence type="ECO:0000256" key="5">
    <source>
        <dbReference type="RuleBase" id="RU361157"/>
    </source>
</evidence>
<sequence length="284" mass="29368">MSTAETRVSGSTGGTTGRGTGGSTSGSTGGTTTPVGRLKALGRAEYTLLIRNRTALFAALVVPVTMIAAIKASLKQVDLAGTGLSAIEVAMVGSLGMVLVMAVYANLTAAYTSRREDLVLKRLRTVEAADHEILAGTALPAVGLALAQSLVMIAGAVALLDVRAPRQPLLLLGGLLAGVVLLTTLAAATSAVTRTVESAQLTTMPLFLLSVMGSGLFVPLDVFPDTLARICELLPMTGVMTLVRAGWLGGIDGGDALRAGLTALVWIGLALFAVRKWFRWEPRR</sequence>
<accession>A0A345HQZ5</accession>
<evidence type="ECO:0000256" key="1">
    <source>
        <dbReference type="ARBA" id="ARBA00004141"/>
    </source>
</evidence>
<evidence type="ECO:0000256" key="3">
    <source>
        <dbReference type="ARBA" id="ARBA00022989"/>
    </source>
</evidence>
<feature type="transmembrane region" description="Helical" evidence="5">
    <location>
        <begin position="86"/>
        <end position="113"/>
    </location>
</feature>
<dbReference type="RefSeq" id="WP_114660452.1">
    <property type="nucleotide sequence ID" value="NZ_CP031194.1"/>
</dbReference>
<feature type="transmembrane region" description="Helical" evidence="5">
    <location>
        <begin position="55"/>
        <end position="74"/>
    </location>
</feature>
<feature type="compositionally biased region" description="Gly residues" evidence="6">
    <location>
        <begin position="11"/>
        <end position="29"/>
    </location>
</feature>
<dbReference type="PANTHER" id="PTHR43027">
    <property type="entry name" value="DOXORUBICIN RESISTANCE ABC TRANSPORTER PERMEASE PROTEIN DRRC-RELATED"/>
    <property type="match status" value="1"/>
</dbReference>
<dbReference type="KEGG" id="spad:DVK44_17160"/>
<keyword evidence="5" id="KW-0813">Transport</keyword>